<sequence length="248" mass="27730">MMKQLFFAVMGLVALTSAQHNHEHHRVNVAVYYEALCPDSIKFFTQQLYPSLQGNLSQFVNLTLLPYGKSKTTEQIPGQYEFNCHHGPAECQGNRLQVCALRTIGEGHNSEGLGYNKVATAFINCLMDKVKPNGNQTQFPTQECATINHVPNYVNIENCANHVEGSQYLAEIGKQTDALKPPLTSVPTVVFNNQYKQDDNEMAKTNFVKALCQYIHGEKPAECTKNSAIVAKMSYALFVFASVWLYVI</sequence>
<evidence type="ECO:0000256" key="3">
    <source>
        <dbReference type="SAM" id="SignalP"/>
    </source>
</evidence>
<dbReference type="GO" id="GO:0016491">
    <property type="term" value="F:oxidoreductase activity"/>
    <property type="evidence" value="ECO:0000318"/>
    <property type="project" value="GO_Central"/>
</dbReference>
<evidence type="ECO:0000256" key="1">
    <source>
        <dbReference type="ARBA" id="ARBA00005679"/>
    </source>
</evidence>
<comment type="similarity">
    <text evidence="1">Belongs to the GILT family.</text>
</comment>
<evidence type="ECO:0000313" key="4">
    <source>
        <dbReference type="EMBL" id="EFA05000.1"/>
    </source>
</evidence>
<evidence type="ECO:0000256" key="2">
    <source>
        <dbReference type="ARBA" id="ARBA00023180"/>
    </source>
</evidence>
<feature type="signal peptide" evidence="3">
    <location>
        <begin position="1"/>
        <end position="18"/>
    </location>
</feature>
<organism evidence="4 5">
    <name type="scientific">Tribolium castaneum</name>
    <name type="common">Red flour beetle</name>
    <dbReference type="NCBI Taxonomy" id="7070"/>
    <lineage>
        <taxon>Eukaryota</taxon>
        <taxon>Metazoa</taxon>
        <taxon>Ecdysozoa</taxon>
        <taxon>Arthropoda</taxon>
        <taxon>Hexapoda</taxon>
        <taxon>Insecta</taxon>
        <taxon>Pterygota</taxon>
        <taxon>Neoptera</taxon>
        <taxon>Endopterygota</taxon>
        <taxon>Coleoptera</taxon>
        <taxon>Polyphaga</taxon>
        <taxon>Cucujiformia</taxon>
        <taxon>Tenebrionidae</taxon>
        <taxon>Tenebrionidae incertae sedis</taxon>
        <taxon>Tribolium</taxon>
    </lineage>
</organism>
<protein>
    <submittedName>
        <fullName evidence="4">Gamma-interferon-inducible lysosomal thiol reductase-like Protein</fullName>
    </submittedName>
</protein>
<reference evidence="4 5" key="1">
    <citation type="journal article" date="2008" name="Nature">
        <title>The genome of the model beetle and pest Tribolium castaneum.</title>
        <authorList>
            <consortium name="Tribolium Genome Sequencing Consortium"/>
            <person name="Richards S."/>
            <person name="Gibbs R.A."/>
            <person name="Weinstock G.M."/>
            <person name="Brown S.J."/>
            <person name="Denell R."/>
            <person name="Beeman R.W."/>
            <person name="Gibbs R."/>
            <person name="Beeman R.W."/>
            <person name="Brown S.J."/>
            <person name="Bucher G."/>
            <person name="Friedrich M."/>
            <person name="Grimmelikhuijzen C.J."/>
            <person name="Klingler M."/>
            <person name="Lorenzen M."/>
            <person name="Richards S."/>
            <person name="Roth S."/>
            <person name="Schroder R."/>
            <person name="Tautz D."/>
            <person name="Zdobnov E.M."/>
            <person name="Muzny D."/>
            <person name="Gibbs R.A."/>
            <person name="Weinstock G.M."/>
            <person name="Attaway T."/>
            <person name="Bell S."/>
            <person name="Buhay C.J."/>
            <person name="Chandrabose M.N."/>
            <person name="Chavez D."/>
            <person name="Clerk-Blankenburg K.P."/>
            <person name="Cree A."/>
            <person name="Dao M."/>
            <person name="Davis C."/>
            <person name="Chacko J."/>
            <person name="Dinh H."/>
            <person name="Dugan-Rocha S."/>
            <person name="Fowler G."/>
            <person name="Garner T.T."/>
            <person name="Garnes J."/>
            <person name="Gnirke A."/>
            <person name="Hawes A."/>
            <person name="Hernandez J."/>
            <person name="Hines S."/>
            <person name="Holder M."/>
            <person name="Hume J."/>
            <person name="Jhangiani S.N."/>
            <person name="Joshi V."/>
            <person name="Khan Z.M."/>
            <person name="Jackson L."/>
            <person name="Kovar C."/>
            <person name="Kowis A."/>
            <person name="Lee S."/>
            <person name="Lewis L.R."/>
            <person name="Margolis J."/>
            <person name="Morgan M."/>
            <person name="Nazareth L.V."/>
            <person name="Nguyen N."/>
            <person name="Okwuonu G."/>
            <person name="Parker D."/>
            <person name="Richards S."/>
            <person name="Ruiz S.J."/>
            <person name="Santibanez J."/>
            <person name="Savard J."/>
            <person name="Scherer S.E."/>
            <person name="Schneider B."/>
            <person name="Sodergren E."/>
            <person name="Tautz D."/>
            <person name="Vattahil S."/>
            <person name="Villasana D."/>
            <person name="White C.S."/>
            <person name="Wright R."/>
            <person name="Park Y."/>
            <person name="Beeman R.W."/>
            <person name="Lord J."/>
            <person name="Oppert B."/>
            <person name="Lorenzen M."/>
            <person name="Brown S."/>
            <person name="Wang L."/>
            <person name="Savard J."/>
            <person name="Tautz D."/>
            <person name="Richards S."/>
            <person name="Weinstock G."/>
            <person name="Gibbs R.A."/>
            <person name="Liu Y."/>
            <person name="Worley K."/>
            <person name="Weinstock G."/>
            <person name="Elsik C.G."/>
            <person name="Reese J.T."/>
            <person name="Elhaik E."/>
            <person name="Landan G."/>
            <person name="Graur D."/>
            <person name="Arensburger P."/>
            <person name="Atkinson P."/>
            <person name="Beeman R.W."/>
            <person name="Beidler J."/>
            <person name="Brown S.J."/>
            <person name="Demuth J.P."/>
            <person name="Drury D.W."/>
            <person name="Du Y.Z."/>
            <person name="Fujiwara H."/>
            <person name="Lorenzen M."/>
            <person name="Maselli V."/>
            <person name="Osanai M."/>
            <person name="Park Y."/>
            <person name="Robertson H.M."/>
            <person name="Tu Z."/>
            <person name="Wang J.J."/>
            <person name="Wang S."/>
            <person name="Richards S."/>
            <person name="Song H."/>
            <person name="Zhang L."/>
            <person name="Sodergren E."/>
            <person name="Werner D."/>
            <person name="Stanke M."/>
            <person name="Morgenstern B."/>
            <person name="Solovyev V."/>
            <person name="Kosarev P."/>
            <person name="Brown G."/>
            <person name="Chen H.C."/>
            <person name="Ermolaeva O."/>
            <person name="Hlavina W."/>
            <person name="Kapustin Y."/>
            <person name="Kiryutin B."/>
            <person name="Kitts P."/>
            <person name="Maglott D."/>
            <person name="Pruitt K."/>
            <person name="Sapojnikov V."/>
            <person name="Souvorov A."/>
            <person name="Mackey A.J."/>
            <person name="Waterhouse R.M."/>
            <person name="Wyder S."/>
            <person name="Zdobnov E.M."/>
            <person name="Zdobnov E.M."/>
            <person name="Wyder S."/>
            <person name="Kriventseva E.V."/>
            <person name="Kadowaki T."/>
            <person name="Bork P."/>
            <person name="Aranda M."/>
            <person name="Bao R."/>
            <person name="Beermann A."/>
            <person name="Berns N."/>
            <person name="Bolognesi R."/>
            <person name="Bonneton F."/>
            <person name="Bopp D."/>
            <person name="Brown S.J."/>
            <person name="Bucher G."/>
            <person name="Butts T."/>
            <person name="Chaumot A."/>
            <person name="Denell R.E."/>
            <person name="Ferrier D.E."/>
            <person name="Friedrich M."/>
            <person name="Gordon C.M."/>
            <person name="Jindra M."/>
            <person name="Klingler M."/>
            <person name="Lan Q."/>
            <person name="Lattorff H.M."/>
            <person name="Laudet V."/>
            <person name="von Levetsow C."/>
            <person name="Liu Z."/>
            <person name="Lutz R."/>
            <person name="Lynch J.A."/>
            <person name="da Fonseca R.N."/>
            <person name="Posnien N."/>
            <person name="Reuter R."/>
            <person name="Roth S."/>
            <person name="Savard J."/>
            <person name="Schinko J.B."/>
            <person name="Schmitt C."/>
            <person name="Schoppmeier M."/>
            <person name="Schroder R."/>
            <person name="Shippy T.D."/>
            <person name="Simonnet F."/>
            <person name="Marques-Souza H."/>
            <person name="Tautz D."/>
            <person name="Tomoyasu Y."/>
            <person name="Trauner J."/>
            <person name="Van der Zee M."/>
            <person name="Vervoort M."/>
            <person name="Wittkopp N."/>
            <person name="Wimmer E.A."/>
            <person name="Yang X."/>
            <person name="Jones A.K."/>
            <person name="Sattelle D.B."/>
            <person name="Ebert P.R."/>
            <person name="Nelson D."/>
            <person name="Scott J.G."/>
            <person name="Beeman R.W."/>
            <person name="Muthukrishnan S."/>
            <person name="Kramer K.J."/>
            <person name="Arakane Y."/>
            <person name="Beeman R.W."/>
            <person name="Zhu Q."/>
            <person name="Hogenkamp D."/>
            <person name="Dixit R."/>
            <person name="Oppert B."/>
            <person name="Jiang H."/>
            <person name="Zou Z."/>
            <person name="Marshall J."/>
            <person name="Elpidina E."/>
            <person name="Vinokurov K."/>
            <person name="Oppert C."/>
            <person name="Zou Z."/>
            <person name="Evans J."/>
            <person name="Lu Z."/>
            <person name="Zhao P."/>
            <person name="Sumathipala N."/>
            <person name="Altincicek B."/>
            <person name="Vilcinskas A."/>
            <person name="Williams M."/>
            <person name="Hultmark D."/>
            <person name="Hetru C."/>
            <person name="Jiang H."/>
            <person name="Grimmelikhuijzen C.J."/>
            <person name="Hauser F."/>
            <person name="Cazzamali G."/>
            <person name="Williamson M."/>
            <person name="Park Y."/>
            <person name="Li B."/>
            <person name="Tanaka Y."/>
            <person name="Predel R."/>
            <person name="Neupert S."/>
            <person name="Schachtner J."/>
            <person name="Verleyen P."/>
            <person name="Raible F."/>
            <person name="Bork P."/>
            <person name="Friedrich M."/>
            <person name="Walden K.K."/>
            <person name="Robertson H.M."/>
            <person name="Angeli S."/>
            <person name="Foret S."/>
            <person name="Bucher G."/>
            <person name="Schuetz S."/>
            <person name="Maleszka R."/>
            <person name="Wimmer E.A."/>
            <person name="Beeman R.W."/>
            <person name="Lorenzen M."/>
            <person name="Tomoyasu Y."/>
            <person name="Miller S.C."/>
            <person name="Grossmann D."/>
            <person name="Bucher G."/>
        </authorList>
    </citation>
    <scope>NUCLEOTIDE SEQUENCE [LARGE SCALE GENOMIC DNA]</scope>
    <source>
        <strain evidence="4 5">Georgia GA2</strain>
    </source>
</reference>
<reference evidence="4 5" key="2">
    <citation type="journal article" date="2010" name="Nucleic Acids Res.">
        <title>BeetleBase in 2010: revisions to provide comprehensive genomic information for Tribolium castaneum.</title>
        <authorList>
            <person name="Kim H.S."/>
            <person name="Murphy T."/>
            <person name="Xia J."/>
            <person name="Caragea D."/>
            <person name="Park Y."/>
            <person name="Beeman R.W."/>
            <person name="Lorenzen M.D."/>
            <person name="Butcher S."/>
            <person name="Manak J.R."/>
            <person name="Brown S.J."/>
        </authorList>
    </citation>
    <scope>GENOME REANNOTATION</scope>
    <source>
        <strain evidence="4 5">Georgia GA2</strain>
    </source>
</reference>
<accession>D2A606</accession>
<dbReference type="KEGG" id="tca:659790"/>
<dbReference type="AlphaFoldDB" id="D2A606"/>
<feature type="chain" id="PRO_5003027539" evidence="3">
    <location>
        <begin position="19"/>
        <end position="248"/>
    </location>
</feature>
<dbReference type="Pfam" id="PF03227">
    <property type="entry name" value="GILT"/>
    <property type="match status" value="1"/>
</dbReference>
<dbReference type="OrthoDB" id="958254at2759"/>
<evidence type="ECO:0000313" key="5">
    <source>
        <dbReference type="Proteomes" id="UP000007266"/>
    </source>
</evidence>
<dbReference type="GO" id="GO:0016671">
    <property type="term" value="F:oxidoreductase activity, acting on a sulfur group of donors, disulfide as acceptor"/>
    <property type="evidence" value="ECO:0007669"/>
    <property type="project" value="InterPro"/>
</dbReference>
<dbReference type="OMA" id="VNNWENI"/>
<keyword evidence="2" id="KW-0325">Glycoprotein</keyword>
<dbReference type="InterPro" id="IPR004911">
    <property type="entry name" value="Interferon-induced_GILT"/>
</dbReference>
<keyword evidence="3" id="KW-0732">Signal</keyword>
<dbReference type="FunCoup" id="D2A606">
    <property type="interactions" value="172"/>
</dbReference>
<keyword evidence="5" id="KW-1185">Reference proteome</keyword>
<dbReference type="InParanoid" id="D2A606"/>
<proteinExistence type="inferred from homology"/>
<dbReference type="EMBL" id="KQ971345">
    <property type="protein sequence ID" value="EFA05000.1"/>
    <property type="molecule type" value="Genomic_DNA"/>
</dbReference>
<dbReference type="Proteomes" id="UP000007266">
    <property type="component" value="Linkage group 6"/>
</dbReference>
<name>D2A606_TRICA</name>
<dbReference type="PANTHER" id="PTHR13234:SF69">
    <property type="entry name" value="GILT-LIKE PROTEIN 1"/>
    <property type="match status" value="1"/>
</dbReference>
<gene>
    <name evidence="4" type="primary">AUGUSTUS-3.0.2_15079</name>
    <name evidence="4" type="ORF">TcasGA2_TC015079</name>
</gene>
<dbReference type="PANTHER" id="PTHR13234">
    <property type="entry name" value="GAMMA-INTERFERON INDUCIBLE LYSOSOMAL THIOL REDUCTASE GILT"/>
    <property type="match status" value="1"/>
</dbReference>
<dbReference type="HOGENOM" id="CLU_066886_2_1_1"/>
<dbReference type="PhylomeDB" id="D2A606"/>
<dbReference type="eggNOG" id="KOG3160">
    <property type="taxonomic scope" value="Eukaryota"/>
</dbReference>